<feature type="non-terminal residue" evidence="1">
    <location>
        <position position="73"/>
    </location>
</feature>
<protein>
    <recommendedName>
        <fullName evidence="2">Cytochrome P450</fullName>
    </recommendedName>
</protein>
<organism evidence="1">
    <name type="scientific">marine metagenome</name>
    <dbReference type="NCBI Taxonomy" id="408172"/>
    <lineage>
        <taxon>unclassified sequences</taxon>
        <taxon>metagenomes</taxon>
        <taxon>ecological metagenomes</taxon>
    </lineage>
</organism>
<evidence type="ECO:0000313" key="1">
    <source>
        <dbReference type="EMBL" id="SVD20672.1"/>
    </source>
</evidence>
<dbReference type="Gene3D" id="3.30.43.20">
    <property type="match status" value="1"/>
</dbReference>
<proteinExistence type="predicted"/>
<dbReference type="AlphaFoldDB" id="A0A382TFW8"/>
<sequence>MGANPPVNDWSSDYDIFDEDYVRDPSPVWEELRTKCPIAHTERWGGSWMPTKYADLQAFARMVPALSSKNVLV</sequence>
<evidence type="ECO:0008006" key="2">
    <source>
        <dbReference type="Google" id="ProtNLM"/>
    </source>
</evidence>
<dbReference type="EMBL" id="UINC01136112">
    <property type="protein sequence ID" value="SVD20672.1"/>
    <property type="molecule type" value="Genomic_DNA"/>
</dbReference>
<reference evidence="1" key="1">
    <citation type="submission" date="2018-05" db="EMBL/GenBank/DDBJ databases">
        <authorList>
            <person name="Lanie J.A."/>
            <person name="Ng W.-L."/>
            <person name="Kazmierczak K.M."/>
            <person name="Andrzejewski T.M."/>
            <person name="Davidsen T.M."/>
            <person name="Wayne K.J."/>
            <person name="Tettelin H."/>
            <person name="Glass J.I."/>
            <person name="Rusch D."/>
            <person name="Podicherti R."/>
            <person name="Tsui H.-C.T."/>
            <person name="Winkler M.E."/>
        </authorList>
    </citation>
    <scope>NUCLEOTIDE SEQUENCE</scope>
</reference>
<gene>
    <name evidence="1" type="ORF">METZ01_LOCUS373526</name>
</gene>
<accession>A0A382TFW8</accession>
<name>A0A382TFW8_9ZZZZ</name>